<name>A0A8X7C785_9ARAC</name>
<comment type="caution">
    <text evidence="1">The sequence shown here is derived from an EMBL/GenBank/DDBJ whole genome shotgun (WGS) entry which is preliminary data.</text>
</comment>
<proteinExistence type="predicted"/>
<dbReference type="EMBL" id="BMAV01010024">
    <property type="protein sequence ID" value="GFY54814.1"/>
    <property type="molecule type" value="Genomic_DNA"/>
</dbReference>
<gene>
    <name evidence="1" type="ORF">TNIN_10861</name>
</gene>
<dbReference type="AlphaFoldDB" id="A0A8X7C785"/>
<evidence type="ECO:0000313" key="1">
    <source>
        <dbReference type="EMBL" id="GFY54814.1"/>
    </source>
</evidence>
<sequence>MGVAAFPISKRFIYLVWHNSTELQHSPLITDYSAHFRSCPTRCSNKWMQASNSDNSPPHQIIPCDEFMDGDAVDLIVLDSGWECFLWTIR</sequence>
<keyword evidence="2" id="KW-1185">Reference proteome</keyword>
<organism evidence="1 2">
    <name type="scientific">Trichonephila inaurata madagascariensis</name>
    <dbReference type="NCBI Taxonomy" id="2747483"/>
    <lineage>
        <taxon>Eukaryota</taxon>
        <taxon>Metazoa</taxon>
        <taxon>Ecdysozoa</taxon>
        <taxon>Arthropoda</taxon>
        <taxon>Chelicerata</taxon>
        <taxon>Arachnida</taxon>
        <taxon>Araneae</taxon>
        <taxon>Araneomorphae</taxon>
        <taxon>Entelegynae</taxon>
        <taxon>Araneoidea</taxon>
        <taxon>Nephilidae</taxon>
        <taxon>Trichonephila</taxon>
        <taxon>Trichonephila inaurata</taxon>
    </lineage>
</organism>
<reference evidence="1" key="1">
    <citation type="submission" date="2020-08" db="EMBL/GenBank/DDBJ databases">
        <title>Multicomponent nature underlies the extraordinary mechanical properties of spider dragline silk.</title>
        <authorList>
            <person name="Kono N."/>
            <person name="Nakamura H."/>
            <person name="Mori M."/>
            <person name="Yoshida Y."/>
            <person name="Ohtoshi R."/>
            <person name="Malay A.D."/>
            <person name="Moran D.A.P."/>
            <person name="Tomita M."/>
            <person name="Numata K."/>
            <person name="Arakawa K."/>
        </authorList>
    </citation>
    <scope>NUCLEOTIDE SEQUENCE</scope>
</reference>
<accession>A0A8X7C785</accession>
<protein>
    <submittedName>
        <fullName evidence="1">Uncharacterized protein</fullName>
    </submittedName>
</protein>
<dbReference type="Proteomes" id="UP000886998">
    <property type="component" value="Unassembled WGS sequence"/>
</dbReference>
<evidence type="ECO:0000313" key="2">
    <source>
        <dbReference type="Proteomes" id="UP000886998"/>
    </source>
</evidence>